<name>A0A369C3A3_9GAMM</name>
<evidence type="ECO:0000313" key="1">
    <source>
        <dbReference type="EMBL" id="RCX28051.1"/>
    </source>
</evidence>
<sequence length="66" mass="7929">MHTYLKSEADVLDELRRLQARLAECSPEMRSVYRYRIRYCRMLLAAFQDGVPERWAEYGDRLGDEE</sequence>
<dbReference type="EMBL" id="QPJY01000008">
    <property type="protein sequence ID" value="RCX28051.1"/>
    <property type="molecule type" value="Genomic_DNA"/>
</dbReference>
<dbReference type="AlphaFoldDB" id="A0A369C3A3"/>
<comment type="caution">
    <text evidence="1">The sequence shown here is derived from an EMBL/GenBank/DDBJ whole genome shotgun (WGS) entry which is preliminary data.</text>
</comment>
<proteinExistence type="predicted"/>
<organism evidence="1 2">
    <name type="scientific">Thioalbus denitrificans</name>
    <dbReference type="NCBI Taxonomy" id="547122"/>
    <lineage>
        <taxon>Bacteria</taxon>
        <taxon>Pseudomonadati</taxon>
        <taxon>Pseudomonadota</taxon>
        <taxon>Gammaproteobacteria</taxon>
        <taxon>Chromatiales</taxon>
        <taxon>Ectothiorhodospiraceae</taxon>
        <taxon>Thioalbus</taxon>
    </lineage>
</organism>
<reference evidence="1 2" key="1">
    <citation type="submission" date="2018-07" db="EMBL/GenBank/DDBJ databases">
        <title>Genomic Encyclopedia of Type Strains, Phase IV (KMG-IV): sequencing the most valuable type-strain genomes for metagenomic binning, comparative biology and taxonomic classification.</title>
        <authorList>
            <person name="Goeker M."/>
        </authorList>
    </citation>
    <scope>NUCLEOTIDE SEQUENCE [LARGE SCALE GENOMIC DNA]</scope>
    <source>
        <strain evidence="1 2">DSM 26407</strain>
    </source>
</reference>
<dbReference type="RefSeq" id="WP_114280471.1">
    <property type="nucleotide sequence ID" value="NZ_QPJY01000008.1"/>
</dbReference>
<dbReference type="Proteomes" id="UP000252707">
    <property type="component" value="Unassembled WGS sequence"/>
</dbReference>
<gene>
    <name evidence="1" type="ORF">DFQ59_10879</name>
</gene>
<protein>
    <submittedName>
        <fullName evidence="1">Uncharacterized protein</fullName>
    </submittedName>
</protein>
<keyword evidence="2" id="KW-1185">Reference proteome</keyword>
<evidence type="ECO:0000313" key="2">
    <source>
        <dbReference type="Proteomes" id="UP000252707"/>
    </source>
</evidence>
<accession>A0A369C3A3</accession>